<dbReference type="InterPro" id="IPR013243">
    <property type="entry name" value="SCA7_dom"/>
</dbReference>
<feature type="compositionally biased region" description="Low complexity" evidence="2">
    <location>
        <begin position="721"/>
        <end position="736"/>
    </location>
</feature>
<dbReference type="EMBL" id="JBJQND010000015">
    <property type="protein sequence ID" value="KAL3853718.1"/>
    <property type="molecule type" value="Genomic_DNA"/>
</dbReference>
<feature type="region of interest" description="Disordered" evidence="2">
    <location>
        <begin position="664"/>
        <end position="690"/>
    </location>
</feature>
<name>A0ABD3UYX4_SINWO</name>
<evidence type="ECO:0000313" key="5">
    <source>
        <dbReference type="Proteomes" id="UP001634394"/>
    </source>
</evidence>
<feature type="compositionally biased region" description="Basic and acidic residues" evidence="2">
    <location>
        <begin position="38"/>
        <end position="47"/>
    </location>
</feature>
<feature type="compositionally biased region" description="Polar residues" evidence="2">
    <location>
        <begin position="244"/>
        <end position="260"/>
    </location>
</feature>
<feature type="compositionally biased region" description="Polar residues" evidence="2">
    <location>
        <begin position="674"/>
        <end position="690"/>
    </location>
</feature>
<organism evidence="4 5">
    <name type="scientific">Sinanodonta woodiana</name>
    <name type="common">Chinese pond mussel</name>
    <name type="synonym">Anodonta woodiana</name>
    <dbReference type="NCBI Taxonomy" id="1069815"/>
    <lineage>
        <taxon>Eukaryota</taxon>
        <taxon>Metazoa</taxon>
        <taxon>Spiralia</taxon>
        <taxon>Lophotrochozoa</taxon>
        <taxon>Mollusca</taxon>
        <taxon>Bivalvia</taxon>
        <taxon>Autobranchia</taxon>
        <taxon>Heteroconchia</taxon>
        <taxon>Palaeoheterodonta</taxon>
        <taxon>Unionida</taxon>
        <taxon>Unionoidea</taxon>
        <taxon>Unionidae</taxon>
        <taxon>Unioninae</taxon>
        <taxon>Sinanodonta</taxon>
    </lineage>
</organism>
<evidence type="ECO:0000256" key="1">
    <source>
        <dbReference type="SAM" id="Coils"/>
    </source>
</evidence>
<dbReference type="Proteomes" id="UP001634394">
    <property type="component" value="Unassembled WGS sequence"/>
</dbReference>
<protein>
    <recommendedName>
        <fullName evidence="3">SCA7 domain-containing protein</fullName>
    </recommendedName>
</protein>
<dbReference type="Pfam" id="PF08313">
    <property type="entry name" value="SCA7"/>
    <property type="match status" value="1"/>
</dbReference>
<feature type="compositionally biased region" description="Polar residues" evidence="2">
    <location>
        <begin position="209"/>
        <end position="237"/>
    </location>
</feature>
<evidence type="ECO:0000313" key="4">
    <source>
        <dbReference type="EMBL" id="KAL3853718.1"/>
    </source>
</evidence>
<feature type="region of interest" description="Disordered" evidence="2">
    <location>
        <begin position="117"/>
        <end position="150"/>
    </location>
</feature>
<reference evidence="4 5" key="1">
    <citation type="submission" date="2024-11" db="EMBL/GenBank/DDBJ databases">
        <title>Chromosome-level genome assembly of the freshwater bivalve Anodonta woodiana.</title>
        <authorList>
            <person name="Chen X."/>
        </authorList>
    </citation>
    <scope>NUCLEOTIDE SEQUENCE [LARGE SCALE GENOMIC DNA]</scope>
    <source>
        <strain evidence="4">MN2024</strain>
        <tissue evidence="4">Gills</tissue>
    </source>
</reference>
<sequence length="1097" mass="116197">MATSDGSPSLFAGQQWSNWASNLSPGSESNGDDDEEKDEKSESMKLKKNDMPLFGLCPSQDEFYLVVCEKCNKVIKPQAFQHHIDTRHHGKSGGTPSSSPIKCTSSSVSLISRHSVSSASSSSSSVKSHVPQIKSGHSVPTKASVKEPPPLFPQKVGTLVADSSASSTSCKVKDSKVRKIHTMPVVKMERMPDTLAMKKQLPASHYKETSPTVSSPLTNGTHKNSTLTNSGVCSESHSPLLDNPTVSSLQTHLQSHSASPPQLLLNQAKSTQAKSVVVTPTTSSVARSLSWAGSSPVTNITVNSNLHQISAVPVSAGTTTSVALVSSTGTLTTNTVTTTTTTMSATLTTTVTSTTSSISAAANSFKKFTKFERPDKLIPLKDREFDPNKHCGVIVADTGKSCTRSLTCKSHALSLRRAVPGRRLPFDELLKEHKERKEAFNKAKAEFKMKAAAAKKEAAALKSNAISALTPLPKVHPVHANQLHQKDNRVSHLLSSPPTIPKPSIVQSKYNSAVIGRSNIGSLQFQIASLNKQDVKTEPPDIKPPLEDIETDHQDDIAERDDSFTYHHPRPAAMCSFGARKHSLGSNFGCLMFGRKHDYGRAVFMDLLERHLHPTPPKKLCVESNLPKENHTASNSKDPYEFNLIDNTSTATHSVNSVINSSIKNTVPVKPKQSKCNTSNRTMSREGSISLSHSPVALSNVLNNGSGNLVDSNSLKRRRSSGSSAATSPTSTQPAGLHVNTNVINSIPTMTGNTMASGPFTITIPNMSLGGQAIGHINATLQATTGKTGKNHVIKDQVGLLVTGFPSEAILNGQYVNLTAANLSELQSQQITLDEKTLQQAHVMGTNNKSTHQAKLVNIDALRAIPKNSVLTAVSHNAFLLEGGLQHGTVLAPVSITAVSGNAPVVTIGNSLVSNSQQSPASTPSPLIRSGSISPQVSTSPLPNGIVPSPSDKEALLSQSRHTIFHGKPAYSSQKTVSKHPIHGTSSPATFQLSGAVLSSSGTGIPFSAGQILTAPLTHLQVKGGSLGKATTGVQNKLNLQPVSVTIPFVAQTSIGGALGGGHTALFITSEEAQKQGLQLHPHPVSQVADSAQRPQS</sequence>
<dbReference type="Gene3D" id="6.10.140.1270">
    <property type="match status" value="1"/>
</dbReference>
<feature type="compositionally biased region" description="Low complexity" evidence="2">
    <location>
        <begin position="117"/>
        <end position="128"/>
    </location>
</feature>
<dbReference type="PANTHER" id="PTHR15117:SF24">
    <property type="entry name" value="SCA7 DOMAIN-CONTAINING PROTEIN"/>
    <property type="match status" value="1"/>
</dbReference>
<dbReference type="AlphaFoldDB" id="A0ABD3UYX4"/>
<feature type="region of interest" description="Disordered" evidence="2">
    <location>
        <begin position="913"/>
        <end position="953"/>
    </location>
</feature>
<keyword evidence="1" id="KW-0175">Coiled coil</keyword>
<evidence type="ECO:0000259" key="3">
    <source>
        <dbReference type="PROSITE" id="PS51505"/>
    </source>
</evidence>
<dbReference type="PROSITE" id="PS51505">
    <property type="entry name" value="SCA7"/>
    <property type="match status" value="1"/>
</dbReference>
<feature type="region of interest" description="Disordered" evidence="2">
    <location>
        <begin position="702"/>
        <end position="736"/>
    </location>
</feature>
<keyword evidence="5" id="KW-1185">Reference proteome</keyword>
<feature type="domain" description="SCA7" evidence="3">
    <location>
        <begin position="378"/>
        <end position="445"/>
    </location>
</feature>
<feature type="region of interest" description="Disordered" evidence="2">
    <location>
        <begin position="1"/>
        <end position="47"/>
    </location>
</feature>
<feature type="compositionally biased region" description="Polar residues" evidence="2">
    <location>
        <begin position="913"/>
        <end position="942"/>
    </location>
</feature>
<dbReference type="InterPro" id="IPR052237">
    <property type="entry name" value="Ataxin-7-like_regulator"/>
</dbReference>
<feature type="compositionally biased region" description="Polar residues" evidence="2">
    <location>
        <begin position="1"/>
        <end position="26"/>
    </location>
</feature>
<feature type="region of interest" description="Disordered" evidence="2">
    <location>
        <begin position="616"/>
        <end position="639"/>
    </location>
</feature>
<evidence type="ECO:0000256" key="2">
    <source>
        <dbReference type="SAM" id="MobiDB-lite"/>
    </source>
</evidence>
<dbReference type="PANTHER" id="PTHR15117">
    <property type="entry name" value="ATAXIN 7 RELATED"/>
    <property type="match status" value="1"/>
</dbReference>
<proteinExistence type="predicted"/>
<comment type="caution">
    <text evidence="4">The sequence shown here is derived from an EMBL/GenBank/DDBJ whole genome shotgun (WGS) entry which is preliminary data.</text>
</comment>
<feature type="coiled-coil region" evidence="1">
    <location>
        <begin position="426"/>
        <end position="464"/>
    </location>
</feature>
<gene>
    <name evidence="4" type="ORF">ACJMK2_017237</name>
</gene>
<accession>A0ABD3UYX4</accession>
<feature type="region of interest" description="Disordered" evidence="2">
    <location>
        <begin position="200"/>
        <end position="260"/>
    </location>
</feature>